<sequence>MKFCAKAVFIAALAVITASSKSFAQQHNDFTEGNITLERSEMEKKESRFQDEKSRLREKQFSPKTFQPKDDGAGAKVLQEKNSNLKSGALAETMSGKKNDRYQKGFSAPELNRFEGNFDIPELNVIKNSDKNLSRIYEGSIDFSKRHYRDGEMQEFLEKVSEKSMQDINKYMFRSSRSSDPGMPTSQAGDQLGLSDVKTNSIKDFLFGTKKIERPTVAFTKDINVGAIKSSKAMDLAEAKKTSTPPPNAKMLPAQVIGEKQNARPAQTAPERKIKIAEKEVILNSQGMFAPKDGSQKQSRYKIKVEVSEKEQK</sequence>
<evidence type="ECO:0000256" key="1">
    <source>
        <dbReference type="SAM" id="MobiDB-lite"/>
    </source>
</evidence>
<gene>
    <name evidence="3" type="ORF">MOX91_01235</name>
</gene>
<proteinExistence type="predicted"/>
<protein>
    <submittedName>
        <fullName evidence="3">Uncharacterized protein</fullName>
    </submittedName>
</protein>
<accession>A0ABU4WE17</accession>
<feature type="region of interest" description="Disordered" evidence="1">
    <location>
        <begin position="287"/>
        <end position="313"/>
    </location>
</feature>
<reference evidence="3 4" key="1">
    <citation type="submission" date="2022-03" db="EMBL/GenBank/DDBJ databases">
        <title>Novel taxa within the pig intestine.</title>
        <authorList>
            <person name="Wylensek D."/>
            <person name="Bishof K."/>
            <person name="Afrizal A."/>
            <person name="Clavel T."/>
        </authorList>
    </citation>
    <scope>NUCLEOTIDE SEQUENCE [LARGE SCALE GENOMIC DNA]</scope>
    <source>
        <strain evidence="3 4">CLA-KB-P66</strain>
    </source>
</reference>
<feature type="signal peptide" evidence="2">
    <location>
        <begin position="1"/>
        <end position="24"/>
    </location>
</feature>
<feature type="region of interest" description="Disordered" evidence="1">
    <location>
        <begin position="42"/>
        <end position="74"/>
    </location>
</feature>
<feature type="chain" id="PRO_5046590383" evidence="2">
    <location>
        <begin position="25"/>
        <end position="313"/>
    </location>
</feature>
<name>A0ABU4WE17_9BACT</name>
<evidence type="ECO:0000313" key="4">
    <source>
        <dbReference type="Proteomes" id="UP001275932"/>
    </source>
</evidence>
<keyword evidence="2" id="KW-0732">Signal</keyword>
<feature type="compositionally biased region" description="Basic and acidic residues" evidence="1">
    <location>
        <begin position="42"/>
        <end position="73"/>
    </location>
</feature>
<keyword evidence="4" id="KW-1185">Reference proteome</keyword>
<feature type="compositionally biased region" description="Basic and acidic residues" evidence="1">
    <location>
        <begin position="303"/>
        <end position="313"/>
    </location>
</feature>
<dbReference type="RefSeq" id="WP_370396257.1">
    <property type="nucleotide sequence ID" value="NZ_JALBUT010000001.1"/>
</dbReference>
<comment type="caution">
    <text evidence="3">The sequence shown here is derived from an EMBL/GenBank/DDBJ whole genome shotgun (WGS) entry which is preliminary data.</text>
</comment>
<organism evidence="3 4">
    <name type="scientific">Intestinicryptomonas porci</name>
    <dbReference type="NCBI Taxonomy" id="2926320"/>
    <lineage>
        <taxon>Bacteria</taxon>
        <taxon>Pseudomonadati</taxon>
        <taxon>Verrucomicrobiota</taxon>
        <taxon>Opitutia</taxon>
        <taxon>Opitutales</taxon>
        <taxon>Intestinicryptomonaceae</taxon>
        <taxon>Intestinicryptomonas</taxon>
    </lineage>
</organism>
<dbReference type="EMBL" id="JALBUT010000001">
    <property type="protein sequence ID" value="MDX8414810.1"/>
    <property type="molecule type" value="Genomic_DNA"/>
</dbReference>
<dbReference type="Proteomes" id="UP001275932">
    <property type="component" value="Unassembled WGS sequence"/>
</dbReference>
<evidence type="ECO:0000256" key="2">
    <source>
        <dbReference type="SAM" id="SignalP"/>
    </source>
</evidence>
<feature type="region of interest" description="Disordered" evidence="1">
    <location>
        <begin position="236"/>
        <end position="271"/>
    </location>
</feature>
<evidence type="ECO:0000313" key="3">
    <source>
        <dbReference type="EMBL" id="MDX8414810.1"/>
    </source>
</evidence>